<organism evidence="2">
    <name type="scientific">Chloracidobacterium thermophilum</name>
    <dbReference type="NCBI Taxonomy" id="458033"/>
    <lineage>
        <taxon>Bacteria</taxon>
        <taxon>Pseudomonadati</taxon>
        <taxon>Acidobacteriota</taxon>
        <taxon>Terriglobia</taxon>
        <taxon>Terriglobales</taxon>
        <taxon>Acidobacteriaceae</taxon>
        <taxon>Chloracidobacterium</taxon>
    </lineage>
</organism>
<sequence length="69" mass="7318">MPTNINTMPVFRDAPSEVVLALREVENFWYQLAPVVALVSALPGVVLSGQMAALHLSQARLPSASAGDV</sequence>
<accession>A8DJG4</accession>
<gene>
    <name evidence="2" type="ORF">YS_M60-F11.057</name>
</gene>
<keyword evidence="1" id="KW-0472">Membrane</keyword>
<evidence type="ECO:0000256" key="1">
    <source>
        <dbReference type="SAM" id="Phobius"/>
    </source>
</evidence>
<feature type="transmembrane region" description="Helical" evidence="1">
    <location>
        <begin position="28"/>
        <end position="47"/>
    </location>
</feature>
<reference evidence="2" key="1">
    <citation type="journal article" date="2007" name="Science">
        <title>Candidatus Chloracidobacterium thermophilum: an aerobic phototrophic Acidobacterium.</title>
        <authorList>
            <person name="Bryant D.A."/>
            <person name="Costas A.M."/>
            <person name="Maresca J.A."/>
            <person name="Chew A.G."/>
            <person name="Klatt C.G."/>
            <person name="Bateson M.M."/>
            <person name="Tallon L.J."/>
            <person name="Hostetler J."/>
            <person name="Nelson W.C."/>
            <person name="Heidelberg J.F."/>
            <person name="Ward D.M."/>
        </authorList>
    </citation>
    <scope>NUCLEOTIDE SEQUENCE</scope>
</reference>
<protein>
    <submittedName>
        <fullName evidence="2">Uncharacterized protein</fullName>
    </submittedName>
</protein>
<dbReference type="AlphaFoldDB" id="A8DJG4"/>
<evidence type="ECO:0000313" key="2">
    <source>
        <dbReference type="EMBL" id="ABV27401.1"/>
    </source>
</evidence>
<name>A8DJG4_9BACT</name>
<keyword evidence="1" id="KW-0812">Transmembrane</keyword>
<proteinExistence type="predicted"/>
<dbReference type="EMBL" id="EF531339">
    <property type="protein sequence ID" value="ABV27401.1"/>
    <property type="molecule type" value="Genomic_DNA"/>
</dbReference>
<keyword evidence="1" id="KW-1133">Transmembrane helix</keyword>